<gene>
    <name evidence="1" type="ORF">P5G62_020875</name>
</gene>
<protein>
    <submittedName>
        <fullName evidence="1">Uncharacterized protein</fullName>
    </submittedName>
</protein>
<keyword evidence="2" id="KW-1185">Reference proteome</keyword>
<dbReference type="Proteomes" id="UP001241748">
    <property type="component" value="Unassembled WGS sequence"/>
</dbReference>
<sequence>MMDYYHYPYPLHPQQHPYPGYQYYYPINRQYPQVDVNVFTKSIKAYRLLMDQGSILLDRLGSGDFDVKLMTAAQQGNQTEVDRLIKTIGLKVPVKTKYTPTGVTFELTTQPDPSSYMSCCTLTVQLKWGK</sequence>
<dbReference type="EMBL" id="JAROBZ020000001">
    <property type="protein sequence ID" value="MFB3169567.1"/>
    <property type="molecule type" value="Genomic_DNA"/>
</dbReference>
<dbReference type="RefSeq" id="WP_306075639.1">
    <property type="nucleotide sequence ID" value="NZ_JAROBZ020000001.1"/>
</dbReference>
<proteinExistence type="predicted"/>
<organism evidence="1 2">
    <name type="scientific">Neobacillus driksii</name>
    <dbReference type="NCBI Taxonomy" id="3035913"/>
    <lineage>
        <taxon>Bacteria</taxon>
        <taxon>Bacillati</taxon>
        <taxon>Bacillota</taxon>
        <taxon>Bacilli</taxon>
        <taxon>Bacillales</taxon>
        <taxon>Bacillaceae</taxon>
        <taxon>Neobacillus</taxon>
    </lineage>
</organism>
<dbReference type="InterPro" id="IPR058870">
    <property type="entry name" value="YuzC"/>
</dbReference>
<comment type="caution">
    <text evidence="1">The sequence shown here is derived from an EMBL/GenBank/DDBJ whole genome shotgun (WGS) entry which is preliminary data.</text>
</comment>
<name>A0ABV4YXU5_9BACI</name>
<reference evidence="1 2" key="1">
    <citation type="submission" date="2024-05" db="EMBL/GenBank/DDBJ databases">
        <authorList>
            <person name="Venkateswaran K."/>
        </authorList>
    </citation>
    <scope>NUCLEOTIDE SEQUENCE [LARGE SCALE GENOMIC DNA]</scope>
    <source>
        <strain evidence="1 2">179-C4-2-HS</strain>
    </source>
</reference>
<dbReference type="Pfam" id="PF26344">
    <property type="entry name" value="YuzC"/>
    <property type="match status" value="1"/>
</dbReference>
<accession>A0ABV4YXU5</accession>
<evidence type="ECO:0000313" key="2">
    <source>
        <dbReference type="Proteomes" id="UP001241748"/>
    </source>
</evidence>
<evidence type="ECO:0000313" key="1">
    <source>
        <dbReference type="EMBL" id="MFB3169567.1"/>
    </source>
</evidence>